<protein>
    <recommendedName>
        <fullName evidence="3">DUF4351 domain-containing protein</fullName>
    </recommendedName>
</protein>
<keyword evidence="2" id="KW-1185">Reference proteome</keyword>
<name>A0A0K1PAJ4_9BACT</name>
<evidence type="ECO:0000313" key="2">
    <source>
        <dbReference type="Proteomes" id="UP000055590"/>
    </source>
</evidence>
<dbReference type="PANTHER" id="PTHR34613:SF1">
    <property type="entry name" value="SLL6017 PROTEIN"/>
    <property type="match status" value="1"/>
</dbReference>
<dbReference type="PANTHER" id="PTHR34613">
    <property type="entry name" value="SLL0800 PROTEIN"/>
    <property type="match status" value="1"/>
</dbReference>
<dbReference type="PATRIC" id="fig|1391653.3.peg.539"/>
<evidence type="ECO:0000313" key="1">
    <source>
        <dbReference type="EMBL" id="AKU90134.1"/>
    </source>
</evidence>
<accession>A0A0K1PAJ4</accession>
<dbReference type="EMBL" id="CP012332">
    <property type="protein sequence ID" value="AKU90134.1"/>
    <property type="molecule type" value="Genomic_DNA"/>
</dbReference>
<dbReference type="AlphaFoldDB" id="A0A0K1PAJ4"/>
<gene>
    <name evidence="1" type="ORF">AKJ08_0521</name>
</gene>
<evidence type="ECO:0008006" key="3">
    <source>
        <dbReference type="Google" id="ProtNLM"/>
    </source>
</evidence>
<dbReference type="Proteomes" id="UP000055590">
    <property type="component" value="Chromosome"/>
</dbReference>
<sequence length="276" mass="30131">MVLLFRNRPSLAAELAKLTLDLAIPVGDARVEEADLTQVTPTERRADLVVAHGSELRIVVEVQLQKNPRKRFTWPEYVTTLRSRTECSVLLLVVTPLREVAAWAQEPIRLGPPDFMFRPVVVGPDSIVAIAKDGPIRDVPELAVLTAIAQAECGGGAEGSLTALATLGSLDPERSTIYADLILRVLGEAGRKALEELMSTGNYDYQSEFARKYIALGEARGEARGRAAAILKVFLVRGLAVSAEQRARILSNGDPSTLESWLDRAFEVDAVDQLFK</sequence>
<organism evidence="1 2">
    <name type="scientific">Vulgatibacter incomptus</name>
    <dbReference type="NCBI Taxonomy" id="1391653"/>
    <lineage>
        <taxon>Bacteria</taxon>
        <taxon>Pseudomonadati</taxon>
        <taxon>Myxococcota</taxon>
        <taxon>Myxococcia</taxon>
        <taxon>Myxococcales</taxon>
        <taxon>Cystobacterineae</taxon>
        <taxon>Vulgatibacteraceae</taxon>
        <taxon>Vulgatibacter</taxon>
    </lineage>
</organism>
<proteinExistence type="predicted"/>
<dbReference type="KEGG" id="vin:AKJ08_0521"/>
<dbReference type="STRING" id="1391653.AKJ08_0521"/>
<reference evidence="1 2" key="1">
    <citation type="submission" date="2015-08" db="EMBL/GenBank/DDBJ databases">
        <authorList>
            <person name="Babu N.S."/>
            <person name="Beckwith C.J."/>
            <person name="Beseler K.G."/>
            <person name="Brison A."/>
            <person name="Carone J.V."/>
            <person name="Caskin T.P."/>
            <person name="Diamond M."/>
            <person name="Durham M.E."/>
            <person name="Foxe J.M."/>
            <person name="Go M."/>
            <person name="Henderson B.A."/>
            <person name="Jones I.B."/>
            <person name="McGettigan J.A."/>
            <person name="Micheletti S.J."/>
            <person name="Nasrallah M.E."/>
            <person name="Ortiz D."/>
            <person name="Piller C.R."/>
            <person name="Privatt S.R."/>
            <person name="Schneider S.L."/>
            <person name="Sharp S."/>
            <person name="Smith T.C."/>
            <person name="Stanton J.D."/>
            <person name="Ullery H.E."/>
            <person name="Wilson R.J."/>
            <person name="Serrano M.G."/>
            <person name="Buck G."/>
            <person name="Lee V."/>
            <person name="Wang Y."/>
            <person name="Carvalho R."/>
            <person name="Voegtly L."/>
            <person name="Shi R."/>
            <person name="Duckworth R."/>
            <person name="Johnson A."/>
            <person name="Loviza R."/>
            <person name="Walstead R."/>
            <person name="Shah Z."/>
            <person name="Kiflezghi M."/>
            <person name="Wade K."/>
            <person name="Ball S.L."/>
            <person name="Bradley K.W."/>
            <person name="Asai D.J."/>
            <person name="Bowman C.A."/>
            <person name="Russell D.A."/>
            <person name="Pope W.H."/>
            <person name="Jacobs-Sera D."/>
            <person name="Hendrix R.W."/>
            <person name="Hatfull G.F."/>
        </authorList>
    </citation>
    <scope>NUCLEOTIDE SEQUENCE [LARGE SCALE GENOMIC DNA]</scope>
    <source>
        <strain evidence="1 2">DSM 27710</strain>
    </source>
</reference>